<protein>
    <submittedName>
        <fullName evidence="2">TLC domain-containing protein</fullName>
    </submittedName>
</protein>
<feature type="transmembrane region" description="Helical" evidence="1">
    <location>
        <begin position="90"/>
        <end position="116"/>
    </location>
</feature>
<evidence type="ECO:0000313" key="2">
    <source>
        <dbReference type="WBParaSite" id="ECPE_0001150401-mRNA-1"/>
    </source>
</evidence>
<name>A0A183AWY4_9TREM</name>
<dbReference type="WBParaSite" id="ECPE_0001150401-mRNA-1">
    <property type="protein sequence ID" value="ECPE_0001150401-mRNA-1"/>
    <property type="gene ID" value="ECPE_0001150401"/>
</dbReference>
<feature type="transmembrane region" description="Helical" evidence="1">
    <location>
        <begin position="145"/>
        <end position="166"/>
    </location>
</feature>
<proteinExistence type="predicted"/>
<keyword evidence="1" id="KW-0472">Membrane</keyword>
<sequence>LEFCTFCFMAALIAYDRKERDLFETALVLGLFAFHLVEWQLYEATIISPSHVITSSICVGFCAFVLYACSQSPVDIYRTKPKHCESGIRLFSWSVLRLSILVPSLTKFTLLGWNYWQWSGNDADLIILVWDQHANGRVRVSRSTIIGIFLIYLGLLMGSRLFRLALKCALIGCRSIAHIRGARTKQVRLCT</sequence>
<organism evidence="2">
    <name type="scientific">Echinostoma caproni</name>
    <dbReference type="NCBI Taxonomy" id="27848"/>
    <lineage>
        <taxon>Eukaryota</taxon>
        <taxon>Metazoa</taxon>
        <taxon>Spiralia</taxon>
        <taxon>Lophotrochozoa</taxon>
        <taxon>Platyhelminthes</taxon>
        <taxon>Trematoda</taxon>
        <taxon>Digenea</taxon>
        <taxon>Plagiorchiida</taxon>
        <taxon>Echinostomata</taxon>
        <taxon>Echinostomatoidea</taxon>
        <taxon>Echinostomatidae</taxon>
        <taxon>Echinostoma</taxon>
    </lineage>
</organism>
<feature type="transmembrane region" description="Helical" evidence="1">
    <location>
        <begin position="48"/>
        <end position="69"/>
    </location>
</feature>
<dbReference type="AlphaFoldDB" id="A0A183AWY4"/>
<evidence type="ECO:0000256" key="1">
    <source>
        <dbReference type="SAM" id="Phobius"/>
    </source>
</evidence>
<keyword evidence="1" id="KW-1133">Transmembrane helix</keyword>
<feature type="transmembrane region" description="Helical" evidence="1">
    <location>
        <begin position="22"/>
        <end position="42"/>
    </location>
</feature>
<keyword evidence="1" id="KW-0812">Transmembrane</keyword>
<reference evidence="2" key="1">
    <citation type="submission" date="2016-06" db="UniProtKB">
        <authorList>
            <consortium name="WormBaseParasite"/>
        </authorList>
    </citation>
    <scope>IDENTIFICATION</scope>
</reference>
<accession>A0A183AWY4</accession>